<keyword evidence="1 3" id="KW-0328">Glycosyltransferase</keyword>
<keyword evidence="4" id="KW-0812">Transmembrane</keyword>
<name>A0A1I8BVY6_MELHA</name>
<keyword evidence="4" id="KW-0472">Membrane</keyword>
<dbReference type="WBParaSite" id="MhA1_Contig715.frz3.gene16">
    <property type="protein sequence ID" value="MhA1_Contig715.frz3.gene16"/>
    <property type="gene ID" value="MhA1_Contig715.frz3.gene16"/>
</dbReference>
<comment type="caution">
    <text evidence="3">Lacks conserved residue(s) required for the propagation of feature annotation.</text>
</comment>
<accession>A0A1I8BVY6</accession>
<dbReference type="AlphaFoldDB" id="A0A1I8BVY6"/>
<evidence type="ECO:0000256" key="3">
    <source>
        <dbReference type="PROSITE-ProRule" id="PRU00992"/>
    </source>
</evidence>
<keyword evidence="2 3" id="KW-0808">Transferase</keyword>
<feature type="transmembrane region" description="Helical" evidence="4">
    <location>
        <begin position="28"/>
        <end position="46"/>
    </location>
</feature>
<evidence type="ECO:0000259" key="5">
    <source>
        <dbReference type="PROSITE" id="PS51659"/>
    </source>
</evidence>
<dbReference type="InterPro" id="IPR027350">
    <property type="entry name" value="GT23_dom"/>
</dbReference>
<proteinExistence type="inferred from homology"/>
<comment type="similarity">
    <text evidence="3">Belongs to the glycosyltransferase 23 family.</text>
</comment>
<dbReference type="GO" id="GO:0016758">
    <property type="term" value="F:hexosyltransferase activity"/>
    <property type="evidence" value="ECO:0007669"/>
    <property type="project" value="UniProtKB-UniRule"/>
</dbReference>
<evidence type="ECO:0000313" key="6">
    <source>
        <dbReference type="Proteomes" id="UP000095281"/>
    </source>
</evidence>
<protein>
    <submittedName>
        <fullName evidence="7">GT23 domain-containing protein</fullName>
    </submittedName>
</protein>
<evidence type="ECO:0000256" key="1">
    <source>
        <dbReference type="ARBA" id="ARBA00022676"/>
    </source>
</evidence>
<organism evidence="6 7">
    <name type="scientific">Meloidogyne hapla</name>
    <name type="common">Root-knot nematode worm</name>
    <dbReference type="NCBI Taxonomy" id="6305"/>
    <lineage>
        <taxon>Eukaryota</taxon>
        <taxon>Metazoa</taxon>
        <taxon>Ecdysozoa</taxon>
        <taxon>Nematoda</taxon>
        <taxon>Chromadorea</taxon>
        <taxon>Rhabditida</taxon>
        <taxon>Tylenchina</taxon>
        <taxon>Tylenchomorpha</taxon>
        <taxon>Tylenchoidea</taxon>
        <taxon>Meloidogynidae</taxon>
        <taxon>Meloidogyninae</taxon>
        <taxon>Meloidogyne</taxon>
    </lineage>
</organism>
<dbReference type="Proteomes" id="UP000095281">
    <property type="component" value="Unplaced"/>
</dbReference>
<reference evidence="7" key="1">
    <citation type="submission" date="2016-11" db="UniProtKB">
        <authorList>
            <consortium name="WormBaseParasite"/>
        </authorList>
    </citation>
    <scope>IDENTIFICATION</scope>
</reference>
<keyword evidence="6" id="KW-1185">Reference proteome</keyword>
<evidence type="ECO:0000256" key="4">
    <source>
        <dbReference type="SAM" id="Phobius"/>
    </source>
</evidence>
<evidence type="ECO:0000256" key="2">
    <source>
        <dbReference type="ARBA" id="ARBA00022679"/>
    </source>
</evidence>
<keyword evidence="4" id="KW-1133">Transmembrane helix</keyword>
<feature type="domain" description="GT23" evidence="5">
    <location>
        <begin position="1"/>
        <end position="15"/>
    </location>
</feature>
<dbReference type="PROSITE" id="PS51659">
    <property type="entry name" value="GT23"/>
    <property type="match status" value="1"/>
</dbReference>
<evidence type="ECO:0000313" key="7">
    <source>
        <dbReference type="WBParaSite" id="MhA1_Contig715.frz3.gene16"/>
    </source>
</evidence>
<sequence>MQTYGTDASNNVHSLDYFYSEHSHSKKFLQIFYFLIDYFYYVLPFLDIRMVAITDYIQEKEVTSPIDNEGYVLGRKSLVDLLQGQTKIPIYLLKYHSNFVNFTTFMNIELK</sequence>